<protein>
    <submittedName>
        <fullName evidence="2">MSMEG_0569 family flavin-dependent oxidoreductase</fullName>
    </submittedName>
</protein>
<keyword evidence="3" id="KW-1185">Reference proteome</keyword>
<name>A0A502EC49_9MYCO</name>
<dbReference type="Gene3D" id="3.50.50.60">
    <property type="entry name" value="FAD/NAD(P)-binding domain"/>
    <property type="match status" value="2"/>
</dbReference>
<dbReference type="Proteomes" id="UP000320095">
    <property type="component" value="Unassembled WGS sequence"/>
</dbReference>
<dbReference type="NCBIfam" id="TIGR04046">
    <property type="entry name" value="MSMEG_0569_nitr"/>
    <property type="match status" value="1"/>
</dbReference>
<dbReference type="GO" id="GO:0004497">
    <property type="term" value="F:monooxygenase activity"/>
    <property type="evidence" value="ECO:0007669"/>
    <property type="project" value="TreeGrafter"/>
</dbReference>
<accession>A0A502EC49</accession>
<evidence type="ECO:0000256" key="1">
    <source>
        <dbReference type="ARBA" id="ARBA00023002"/>
    </source>
</evidence>
<dbReference type="InterPro" id="IPR024000">
    <property type="entry name" value="CHP04046_FMN-dependent"/>
</dbReference>
<proteinExistence type="predicted"/>
<dbReference type="InterPro" id="IPR036188">
    <property type="entry name" value="FAD/NAD-bd_sf"/>
</dbReference>
<dbReference type="Pfam" id="PF13738">
    <property type="entry name" value="Pyr_redox_3"/>
    <property type="match status" value="1"/>
</dbReference>
<gene>
    <name evidence="2" type="ORF">EAH80_13810</name>
</gene>
<comment type="caution">
    <text evidence="2">The sequence shown here is derived from an EMBL/GenBank/DDBJ whole genome shotgun (WGS) entry which is preliminary data.</text>
</comment>
<dbReference type="EMBL" id="RCZG01000004">
    <property type="protein sequence ID" value="TPG34589.1"/>
    <property type="molecule type" value="Genomic_DNA"/>
</dbReference>
<organism evidence="2 3">
    <name type="scientific">Mycolicibacterium hodleri</name>
    <dbReference type="NCBI Taxonomy" id="49897"/>
    <lineage>
        <taxon>Bacteria</taxon>
        <taxon>Bacillati</taxon>
        <taxon>Actinomycetota</taxon>
        <taxon>Actinomycetes</taxon>
        <taxon>Mycobacteriales</taxon>
        <taxon>Mycobacteriaceae</taxon>
        <taxon>Mycolicibacterium</taxon>
    </lineage>
</organism>
<dbReference type="SUPFAM" id="SSF51905">
    <property type="entry name" value="FAD/NAD(P)-binding domain"/>
    <property type="match status" value="1"/>
</dbReference>
<dbReference type="OrthoDB" id="9808049at2"/>
<keyword evidence="1" id="KW-0560">Oxidoreductase</keyword>
<sequence length="438" mass="47782">MTAGHVPVAVVGGGQAGLSVSWYLGRAGVEHVVLEAQTPVHAWADTRWDNFTLVTPNWHCRLPGYAYDGEDPDGFMTRDEVVQWLAGWLQTFTPPLRNHTRVSTLRPLAAGGFELTLATATGEEVLTCEHAVVATGGYPIPVLPAFAASLDGSITQIHSEQYRNADQLPEGAVLVVGTGQSGAQIAEDLHLEGRQVHLAVGSAPRVARFYRGRDCMTWLADMGLYDKAAPEYPGGKAAIEKTNHYVTGRDGGRDIDLRRFAVEGMRLYGTLSDGKDARLTFEPSLRHALDKADAVYNSILSDIDAFIEREGLGRSVPPATRYSTVWEPDAEVTELDLAAEGITSIVWAIGYRPDYRWIEASAFDGGGRPMQNRGVTEVEGLKFVGLPWMHTWGSGRFLGVDRDARYLADNIIDAHQRKSALESSALRASAHHHLAVAR</sequence>
<dbReference type="RefSeq" id="WP_140691577.1">
    <property type="nucleotide sequence ID" value="NZ_RCZG01000004.1"/>
</dbReference>
<dbReference type="PANTHER" id="PTHR43539:SF78">
    <property type="entry name" value="FLAVIN-CONTAINING MONOOXYGENASE"/>
    <property type="match status" value="1"/>
</dbReference>
<dbReference type="AlphaFoldDB" id="A0A502EC49"/>
<evidence type="ECO:0000313" key="3">
    <source>
        <dbReference type="Proteomes" id="UP000320095"/>
    </source>
</evidence>
<dbReference type="PRINTS" id="PR00411">
    <property type="entry name" value="PNDRDTASEI"/>
</dbReference>
<dbReference type="GO" id="GO:0050660">
    <property type="term" value="F:flavin adenine dinucleotide binding"/>
    <property type="evidence" value="ECO:0007669"/>
    <property type="project" value="TreeGrafter"/>
</dbReference>
<evidence type="ECO:0000313" key="2">
    <source>
        <dbReference type="EMBL" id="TPG34589.1"/>
    </source>
</evidence>
<dbReference type="InterPro" id="IPR050982">
    <property type="entry name" value="Auxin_biosynth/cation_transpt"/>
</dbReference>
<dbReference type="PRINTS" id="PR00368">
    <property type="entry name" value="FADPNR"/>
</dbReference>
<reference evidence="2 3" key="1">
    <citation type="journal article" date="2019" name="Environ. Microbiol.">
        <title>Species interactions and distinct microbial communities in high Arctic permafrost affected cryosols are associated with the CH4 and CO2 gas fluxes.</title>
        <authorList>
            <person name="Altshuler I."/>
            <person name="Hamel J."/>
            <person name="Turney S."/>
            <person name="Magnuson E."/>
            <person name="Levesque R."/>
            <person name="Greer C."/>
            <person name="Whyte L.G."/>
        </authorList>
    </citation>
    <scope>NUCLEOTIDE SEQUENCE [LARGE SCALE GENOMIC DNA]</scope>
    <source>
        <strain evidence="2 3">S5.20</strain>
    </source>
</reference>
<dbReference type="PANTHER" id="PTHR43539">
    <property type="entry name" value="FLAVIN-BINDING MONOOXYGENASE-LIKE PROTEIN (AFU_ORTHOLOGUE AFUA_4G09220)"/>
    <property type="match status" value="1"/>
</dbReference>